<dbReference type="EMBL" id="DVGK01000159">
    <property type="protein sequence ID" value="HIR14906.1"/>
    <property type="molecule type" value="Genomic_DNA"/>
</dbReference>
<organism evidence="1 2">
    <name type="scientific">Candidatus Choladousia intestinavium</name>
    <dbReference type="NCBI Taxonomy" id="2840727"/>
    <lineage>
        <taxon>Bacteria</taxon>
        <taxon>Bacillati</taxon>
        <taxon>Bacillota</taxon>
        <taxon>Clostridia</taxon>
        <taxon>Lachnospirales</taxon>
        <taxon>Lachnospiraceae</taxon>
        <taxon>Lachnospiraceae incertae sedis</taxon>
        <taxon>Candidatus Choladousia</taxon>
    </lineage>
</organism>
<reference evidence="1" key="2">
    <citation type="journal article" date="2021" name="PeerJ">
        <title>Extensive microbial diversity within the chicken gut microbiome revealed by metagenomics and culture.</title>
        <authorList>
            <person name="Gilroy R."/>
            <person name="Ravi A."/>
            <person name="Getino M."/>
            <person name="Pursley I."/>
            <person name="Horton D.L."/>
            <person name="Alikhan N.F."/>
            <person name="Baker D."/>
            <person name="Gharbi K."/>
            <person name="Hall N."/>
            <person name="Watson M."/>
            <person name="Adriaenssens E.M."/>
            <person name="Foster-Nyarko E."/>
            <person name="Jarju S."/>
            <person name="Secka A."/>
            <person name="Antonio M."/>
            <person name="Oren A."/>
            <person name="Chaudhuri R.R."/>
            <person name="La Ragione R."/>
            <person name="Hildebrand F."/>
            <person name="Pallen M.J."/>
        </authorList>
    </citation>
    <scope>NUCLEOTIDE SEQUENCE</scope>
    <source>
        <strain evidence="1">ChiSjej4B22-8148</strain>
    </source>
</reference>
<dbReference type="AlphaFoldDB" id="A0A9D1AE93"/>
<feature type="non-terminal residue" evidence="1">
    <location>
        <position position="119"/>
    </location>
</feature>
<reference evidence="1" key="1">
    <citation type="submission" date="2020-10" db="EMBL/GenBank/DDBJ databases">
        <authorList>
            <person name="Gilroy R."/>
        </authorList>
    </citation>
    <scope>NUCLEOTIDE SEQUENCE</scope>
    <source>
        <strain evidence="1">ChiSjej4B22-8148</strain>
    </source>
</reference>
<dbReference type="Proteomes" id="UP000886757">
    <property type="component" value="Unassembled WGS sequence"/>
</dbReference>
<sequence>MVVPSVRAWGFNKEAVYKALARKGETLKHLWQKYNAVGVVDGKKPMSYRQYCRRYSEWADSKQLTFHIQRYPGVNLELDYAGKQLYLHNRRNPDETTKVMIFIAALTYSDYFYAEGMTE</sequence>
<proteinExistence type="predicted"/>
<evidence type="ECO:0000313" key="1">
    <source>
        <dbReference type="EMBL" id="HIR14906.1"/>
    </source>
</evidence>
<name>A0A9D1AE93_9FIRM</name>
<protein>
    <recommendedName>
        <fullName evidence="3">Transposase</fullName>
    </recommendedName>
</protein>
<evidence type="ECO:0008006" key="3">
    <source>
        <dbReference type="Google" id="ProtNLM"/>
    </source>
</evidence>
<comment type="caution">
    <text evidence="1">The sequence shown here is derived from an EMBL/GenBank/DDBJ whole genome shotgun (WGS) entry which is preliminary data.</text>
</comment>
<evidence type="ECO:0000313" key="2">
    <source>
        <dbReference type="Proteomes" id="UP000886757"/>
    </source>
</evidence>
<gene>
    <name evidence="1" type="ORF">IAB31_13405</name>
</gene>
<accession>A0A9D1AE93</accession>